<evidence type="ECO:0000313" key="2">
    <source>
        <dbReference type="EMBL" id="CCU76501.1"/>
    </source>
</evidence>
<feature type="region of interest" description="Disordered" evidence="1">
    <location>
        <begin position="1"/>
        <end position="26"/>
    </location>
</feature>
<name>N1J8L2_BLUG1</name>
<dbReference type="Proteomes" id="UP000015441">
    <property type="component" value="Unassembled WGS sequence"/>
</dbReference>
<feature type="compositionally biased region" description="Basic residues" evidence="1">
    <location>
        <begin position="1"/>
        <end position="10"/>
    </location>
</feature>
<proteinExistence type="predicted"/>
<dbReference type="HOGENOM" id="CLU_018153_0_1_1"/>
<dbReference type="InParanoid" id="N1J8L2"/>
<accession>N1J8L2</accession>
<keyword evidence="3" id="KW-1185">Reference proteome</keyword>
<gene>
    <name evidence="2" type="ORF">BGHDH14_bgh06190</name>
</gene>
<sequence>MPPVRKKRPNAKLNNTRVHPRALEQLSGLLQSPKCAEMSRVSIKVKEKALLTVGEPDTGMIESVEIDKEFPQPSSVPHGVGESLKSPPTASKPSENTVPMAASKSTSQPTAATKSDCPLELRPIAEAEQRRDTEIAANLALYSAAISGVEGTLLPLTNGSNRQFVDSIRVYLRAAIAQYMAWVSATTPPVLPPRPANPLLRAPDARGTPTPAVPALPIKSTWATVAKNRLRQKPVPIVKAVPQLAAKTTKKDAPKARVDNRLFVRLGSDHPWRKLSPCAVRVKLQEGLQCAVGYASSLHRVRTGFAILTRNENIRERLLNAAPKLSNFSTKLNEASNLVVFRIPIVPATMKTLNSISTVDSRCILTEIYYQTGNVMAGEPTVNL</sequence>
<dbReference type="AlphaFoldDB" id="N1J8L2"/>
<feature type="region of interest" description="Disordered" evidence="1">
    <location>
        <begin position="66"/>
        <end position="116"/>
    </location>
</feature>
<dbReference type="EMBL" id="CAUH01002646">
    <property type="protein sequence ID" value="CCU76501.1"/>
    <property type="molecule type" value="Genomic_DNA"/>
</dbReference>
<evidence type="ECO:0000256" key="1">
    <source>
        <dbReference type="SAM" id="MobiDB-lite"/>
    </source>
</evidence>
<reference evidence="2 3" key="1">
    <citation type="journal article" date="2010" name="Science">
        <title>Genome expansion and gene loss in powdery mildew fungi reveal tradeoffs in extreme parasitism.</title>
        <authorList>
            <person name="Spanu P.D."/>
            <person name="Abbott J.C."/>
            <person name="Amselem J."/>
            <person name="Burgis T.A."/>
            <person name="Soanes D.M."/>
            <person name="Stueber K."/>
            <person name="Ver Loren van Themaat E."/>
            <person name="Brown J.K.M."/>
            <person name="Butcher S.A."/>
            <person name="Gurr S.J."/>
            <person name="Lebrun M.-H."/>
            <person name="Ridout C.J."/>
            <person name="Schulze-Lefert P."/>
            <person name="Talbot N.J."/>
            <person name="Ahmadinejad N."/>
            <person name="Ametz C."/>
            <person name="Barton G.R."/>
            <person name="Benjdia M."/>
            <person name="Bidzinski P."/>
            <person name="Bindschedler L.V."/>
            <person name="Both M."/>
            <person name="Brewer M.T."/>
            <person name="Cadle-Davidson L."/>
            <person name="Cadle-Davidson M.M."/>
            <person name="Collemare J."/>
            <person name="Cramer R."/>
            <person name="Frenkel O."/>
            <person name="Godfrey D."/>
            <person name="Harriman J."/>
            <person name="Hoede C."/>
            <person name="King B.C."/>
            <person name="Klages S."/>
            <person name="Kleemann J."/>
            <person name="Knoll D."/>
            <person name="Koti P.S."/>
            <person name="Kreplak J."/>
            <person name="Lopez-Ruiz F.J."/>
            <person name="Lu X."/>
            <person name="Maekawa T."/>
            <person name="Mahanil S."/>
            <person name="Micali C."/>
            <person name="Milgroom M.G."/>
            <person name="Montana G."/>
            <person name="Noir S."/>
            <person name="O'Connell R.J."/>
            <person name="Oberhaensli S."/>
            <person name="Parlange F."/>
            <person name="Pedersen C."/>
            <person name="Quesneville H."/>
            <person name="Reinhardt R."/>
            <person name="Rott M."/>
            <person name="Sacristan S."/>
            <person name="Schmidt S.M."/>
            <person name="Schoen M."/>
            <person name="Skamnioti P."/>
            <person name="Sommer H."/>
            <person name="Stephens A."/>
            <person name="Takahara H."/>
            <person name="Thordal-Christensen H."/>
            <person name="Vigouroux M."/>
            <person name="Wessling R."/>
            <person name="Wicker T."/>
            <person name="Panstruga R."/>
        </authorList>
    </citation>
    <scope>NUCLEOTIDE SEQUENCE [LARGE SCALE GENOMIC DNA]</scope>
    <source>
        <strain evidence="2">DH14</strain>
    </source>
</reference>
<comment type="caution">
    <text evidence="2">The sequence shown here is derived from an EMBL/GenBank/DDBJ whole genome shotgun (WGS) entry which is preliminary data.</text>
</comment>
<feature type="compositionally biased region" description="Polar residues" evidence="1">
    <location>
        <begin position="86"/>
        <end position="113"/>
    </location>
</feature>
<organism evidence="2 3">
    <name type="scientific">Blumeria graminis f. sp. hordei (strain DH14)</name>
    <name type="common">Barley powdery mildew</name>
    <name type="synonym">Oidium monilioides f. sp. hordei</name>
    <dbReference type="NCBI Taxonomy" id="546991"/>
    <lineage>
        <taxon>Eukaryota</taxon>
        <taxon>Fungi</taxon>
        <taxon>Dikarya</taxon>
        <taxon>Ascomycota</taxon>
        <taxon>Pezizomycotina</taxon>
        <taxon>Leotiomycetes</taxon>
        <taxon>Erysiphales</taxon>
        <taxon>Erysiphaceae</taxon>
        <taxon>Blumeria</taxon>
        <taxon>Blumeria hordei</taxon>
    </lineage>
</organism>
<evidence type="ECO:0000313" key="3">
    <source>
        <dbReference type="Proteomes" id="UP000015441"/>
    </source>
</evidence>
<protein>
    <submittedName>
        <fullName evidence="2">EKA-like protein</fullName>
    </submittedName>
</protein>